<dbReference type="PROSITE" id="PS51371">
    <property type="entry name" value="CBS"/>
    <property type="match status" value="2"/>
</dbReference>
<dbReference type="EMBL" id="LHPG02000011">
    <property type="protein sequence ID" value="PRW45685.1"/>
    <property type="molecule type" value="Genomic_DNA"/>
</dbReference>
<dbReference type="Gene3D" id="3.10.580.10">
    <property type="entry name" value="CBS-domain"/>
    <property type="match status" value="2"/>
</dbReference>
<dbReference type="STRING" id="3076.A0A2P6TMZ2"/>
<feature type="region of interest" description="Disordered" evidence="9">
    <location>
        <begin position="19"/>
        <end position="50"/>
    </location>
</feature>
<dbReference type="PANTHER" id="PTHR19315">
    <property type="entry name" value="ER MEMBRANE PROTEIN COMPLEX SUBUNIT 4"/>
    <property type="match status" value="1"/>
</dbReference>
<evidence type="ECO:0000256" key="3">
    <source>
        <dbReference type="ARBA" id="ARBA00020820"/>
    </source>
</evidence>
<protein>
    <recommendedName>
        <fullName evidence="3">ER membrane protein complex subunit 4</fullName>
    </recommendedName>
</protein>
<organism evidence="12 13">
    <name type="scientific">Chlorella sorokiniana</name>
    <name type="common">Freshwater green alga</name>
    <dbReference type="NCBI Taxonomy" id="3076"/>
    <lineage>
        <taxon>Eukaryota</taxon>
        <taxon>Viridiplantae</taxon>
        <taxon>Chlorophyta</taxon>
        <taxon>core chlorophytes</taxon>
        <taxon>Trebouxiophyceae</taxon>
        <taxon>Chlorellales</taxon>
        <taxon>Chlorellaceae</taxon>
        <taxon>Chlorella clade</taxon>
        <taxon>Chlorella</taxon>
    </lineage>
</organism>
<keyword evidence="4 10" id="KW-0812">Transmembrane</keyword>
<keyword evidence="13" id="KW-1185">Reference proteome</keyword>
<dbReference type="AlphaFoldDB" id="A0A2P6TMZ2"/>
<reference evidence="12 13" key="1">
    <citation type="journal article" date="2018" name="Plant J.">
        <title>Genome sequences of Chlorella sorokiniana UTEX 1602 and Micractinium conductrix SAG 241.80: implications to maltose excretion by a green alga.</title>
        <authorList>
            <person name="Arriola M.B."/>
            <person name="Velmurugan N."/>
            <person name="Zhang Y."/>
            <person name="Plunkett M.H."/>
            <person name="Hondzo H."/>
            <person name="Barney B.M."/>
        </authorList>
    </citation>
    <scope>NUCLEOTIDE SEQUENCE [LARGE SCALE GENOMIC DNA]</scope>
    <source>
        <strain evidence="13">UTEX 1602</strain>
    </source>
</reference>
<comment type="caution">
    <text evidence="12">The sequence shown here is derived from an EMBL/GenBank/DDBJ whole genome shotgun (WGS) entry which is preliminary data.</text>
</comment>
<name>A0A2P6TMZ2_CHLSO</name>
<evidence type="ECO:0000256" key="2">
    <source>
        <dbReference type="ARBA" id="ARBA00007715"/>
    </source>
</evidence>
<evidence type="ECO:0000256" key="5">
    <source>
        <dbReference type="ARBA" id="ARBA00022824"/>
    </source>
</evidence>
<evidence type="ECO:0000256" key="7">
    <source>
        <dbReference type="ARBA" id="ARBA00023136"/>
    </source>
</evidence>
<proteinExistence type="inferred from homology"/>
<feature type="domain" description="CBS" evidence="11">
    <location>
        <begin position="254"/>
        <end position="311"/>
    </location>
</feature>
<evidence type="ECO:0000313" key="12">
    <source>
        <dbReference type="EMBL" id="PRW45685.1"/>
    </source>
</evidence>
<dbReference type="SMART" id="SM00116">
    <property type="entry name" value="CBS"/>
    <property type="match status" value="2"/>
</dbReference>
<comment type="subcellular location">
    <subcellularLocation>
        <location evidence="1">Endoplasmic reticulum membrane</location>
        <topology evidence="1">Multi-pass membrane protein</topology>
    </subcellularLocation>
</comment>
<dbReference type="InterPro" id="IPR000644">
    <property type="entry name" value="CBS_dom"/>
</dbReference>
<dbReference type="Proteomes" id="UP000239899">
    <property type="component" value="Unassembled WGS sequence"/>
</dbReference>
<dbReference type="GO" id="GO:0005789">
    <property type="term" value="C:endoplasmic reticulum membrane"/>
    <property type="evidence" value="ECO:0007669"/>
    <property type="project" value="UniProtKB-SubCell"/>
</dbReference>
<evidence type="ECO:0000256" key="8">
    <source>
        <dbReference type="PROSITE-ProRule" id="PRU00703"/>
    </source>
</evidence>
<dbReference type="InterPro" id="IPR046342">
    <property type="entry name" value="CBS_dom_sf"/>
</dbReference>
<feature type="domain" description="CBS" evidence="11">
    <location>
        <begin position="312"/>
        <end position="371"/>
    </location>
</feature>
<keyword evidence="8" id="KW-0129">CBS domain</keyword>
<evidence type="ECO:0000256" key="10">
    <source>
        <dbReference type="SAM" id="Phobius"/>
    </source>
</evidence>
<gene>
    <name evidence="12" type="ORF">C2E21_5918</name>
</gene>
<dbReference type="Pfam" id="PF00571">
    <property type="entry name" value="CBS"/>
    <property type="match status" value="2"/>
</dbReference>
<dbReference type="InterPro" id="IPR009445">
    <property type="entry name" value="TMEM85/Emc4"/>
</dbReference>
<evidence type="ECO:0000256" key="9">
    <source>
        <dbReference type="SAM" id="MobiDB-lite"/>
    </source>
</evidence>
<dbReference type="Pfam" id="PF06417">
    <property type="entry name" value="EMC4"/>
    <property type="match status" value="1"/>
</dbReference>
<keyword evidence="7 10" id="KW-0472">Membrane</keyword>
<keyword evidence="6 10" id="KW-1133">Transmembrane helix</keyword>
<evidence type="ECO:0000313" key="13">
    <source>
        <dbReference type="Proteomes" id="UP000239899"/>
    </source>
</evidence>
<sequence length="382" mass="41623">MAEWRKWSVQHDTSLSQYEGKRVCDPPGFDPAAAREGEGSGATGRGSSKLPLQKRQELLQQQATAPLKQVAMLCFMMWMSGSTLHIFSIMMTINGIYQPLSAILKSKDMFPADPEGELNTTGPRLTFCLMHGLGLAFAVYKIYSMGLLPTNLSDWCRYLPSPCSQAVLTSGFARSDFNMAQALSFAVVARPVSAARTQVRRPRAAALVARSAKRSEIDLSDEYTAVESMASQDDLLLYYNHQHESRNTRLADVMQTNLILTTPETSLAEVTKLLDGPPSIEGLPVCNADKKLVGVISKKDLSKGGALVKDVMSTPPIALKSTGKVADAAVCMTEHKFHRVPVVDDDGVCVGIVTRSDIFWALTQADQEADEETPLSQHGLAL</sequence>
<evidence type="ECO:0000256" key="6">
    <source>
        <dbReference type="ARBA" id="ARBA00022989"/>
    </source>
</evidence>
<dbReference type="SUPFAM" id="SSF54631">
    <property type="entry name" value="CBS-domain pair"/>
    <property type="match status" value="1"/>
</dbReference>
<evidence type="ECO:0000259" key="11">
    <source>
        <dbReference type="PROSITE" id="PS51371"/>
    </source>
</evidence>
<evidence type="ECO:0000256" key="4">
    <source>
        <dbReference type="ARBA" id="ARBA00022692"/>
    </source>
</evidence>
<feature type="transmembrane region" description="Helical" evidence="10">
    <location>
        <begin position="70"/>
        <end position="97"/>
    </location>
</feature>
<evidence type="ECO:0000256" key="1">
    <source>
        <dbReference type="ARBA" id="ARBA00004477"/>
    </source>
</evidence>
<accession>A0A2P6TMZ2</accession>
<dbReference type="OrthoDB" id="369569at2759"/>
<comment type="similarity">
    <text evidence="2">Belongs to the EMC4 family.</text>
</comment>
<keyword evidence="5" id="KW-0256">Endoplasmic reticulum</keyword>